<protein>
    <submittedName>
        <fullName evidence="2">Uncharacterized protein</fullName>
    </submittedName>
</protein>
<dbReference type="Proteomes" id="UP000503336">
    <property type="component" value="Chromosome"/>
</dbReference>
<dbReference type="RefSeq" id="WP_165099552.1">
    <property type="nucleotide sequence ID" value="NZ_CP049056.1"/>
</dbReference>
<dbReference type="KEGG" id="hdh:G5B40_13470"/>
<evidence type="ECO:0000313" key="3">
    <source>
        <dbReference type="Proteomes" id="UP000503336"/>
    </source>
</evidence>
<sequence length="205" mass="20767">MKRLTELTLTLLVMFAAPAGAAAAEATALIVDSMGAISPPADPLTEAETGARFELGPDAELIVIHYASCAESHFRGGVVEIGALAASGDGVLVGETEIECPRKVAFAESADASASVVLRGDETRTMINARPVFVVLGEGVAEVEIMRAGGIVATLDVVAGMARWPANLDPLESGVDYEIAIPGAGGDRTAPAAVATGAGVTIIQP</sequence>
<feature type="chain" id="PRO_5029671585" evidence="1">
    <location>
        <begin position="22"/>
        <end position="205"/>
    </location>
</feature>
<keyword evidence="1" id="KW-0732">Signal</keyword>
<evidence type="ECO:0000313" key="2">
    <source>
        <dbReference type="EMBL" id="QIE56381.1"/>
    </source>
</evidence>
<organism evidence="2 3">
    <name type="scientific">Pikeienuella piscinae</name>
    <dbReference type="NCBI Taxonomy" id="2748098"/>
    <lineage>
        <taxon>Bacteria</taxon>
        <taxon>Pseudomonadati</taxon>
        <taxon>Pseudomonadota</taxon>
        <taxon>Alphaproteobacteria</taxon>
        <taxon>Rhodobacterales</taxon>
        <taxon>Paracoccaceae</taxon>
        <taxon>Pikeienuella</taxon>
    </lineage>
</organism>
<proteinExistence type="predicted"/>
<dbReference type="EMBL" id="CP049056">
    <property type="protein sequence ID" value="QIE56381.1"/>
    <property type="molecule type" value="Genomic_DNA"/>
</dbReference>
<name>A0A7L5BY57_9RHOB</name>
<evidence type="ECO:0000256" key="1">
    <source>
        <dbReference type="SAM" id="SignalP"/>
    </source>
</evidence>
<keyword evidence="3" id="KW-1185">Reference proteome</keyword>
<dbReference type="AlphaFoldDB" id="A0A7L5BY57"/>
<feature type="signal peptide" evidence="1">
    <location>
        <begin position="1"/>
        <end position="21"/>
    </location>
</feature>
<gene>
    <name evidence="2" type="ORF">G5B40_13470</name>
</gene>
<accession>A0A7L5BY57</accession>
<reference evidence="2 3" key="1">
    <citation type="submission" date="2020-02" db="EMBL/GenBank/DDBJ databases">
        <title>complete genome sequence of Rhodobacteraceae bacterium.</title>
        <authorList>
            <person name="Park J."/>
            <person name="Kim Y.-S."/>
            <person name="Kim K.-H."/>
        </authorList>
    </citation>
    <scope>NUCLEOTIDE SEQUENCE [LARGE SCALE GENOMIC DNA]</scope>
    <source>
        <strain evidence="2 3">RR4-56</strain>
    </source>
</reference>